<dbReference type="InterPro" id="IPR011606">
    <property type="entry name" value="Brnchd-chn_aa_trnsp_permease"/>
</dbReference>
<evidence type="ECO:0000256" key="4">
    <source>
        <dbReference type="ARBA" id="ARBA00022475"/>
    </source>
</evidence>
<evidence type="ECO:0000256" key="1">
    <source>
        <dbReference type="ARBA" id="ARBA00004651"/>
    </source>
</evidence>
<reference evidence="9 10" key="1">
    <citation type="submission" date="2019-01" db="EMBL/GenBank/DDBJ databases">
        <title>Nocardioides guangzhouensis sp. nov., an actinobacterium isolated from soil.</title>
        <authorList>
            <person name="Fu Y."/>
            <person name="Cai Y."/>
            <person name="Lin Z."/>
            <person name="Chen P."/>
        </authorList>
    </citation>
    <scope>NUCLEOTIDE SEQUENCE [LARGE SCALE GENOMIC DNA]</scope>
    <source>
        <strain evidence="9 10">130</strain>
    </source>
</reference>
<feature type="transmembrane region" description="Helical" evidence="8">
    <location>
        <begin position="12"/>
        <end position="37"/>
    </location>
</feature>
<feature type="transmembrane region" description="Helical" evidence="8">
    <location>
        <begin position="180"/>
        <end position="196"/>
    </location>
</feature>
<comment type="caution">
    <text evidence="9">The sequence shown here is derived from an EMBL/GenBank/DDBJ whole genome shotgun (WGS) entry which is preliminary data.</text>
</comment>
<dbReference type="Pfam" id="PF03591">
    <property type="entry name" value="AzlC"/>
    <property type="match status" value="1"/>
</dbReference>
<keyword evidence="3" id="KW-0813">Transport</keyword>
<feature type="transmembrane region" description="Helical" evidence="8">
    <location>
        <begin position="127"/>
        <end position="149"/>
    </location>
</feature>
<dbReference type="EMBL" id="SDKM01000032">
    <property type="protein sequence ID" value="RYP83514.1"/>
    <property type="molecule type" value="Genomic_DNA"/>
</dbReference>
<evidence type="ECO:0000313" key="9">
    <source>
        <dbReference type="EMBL" id="RYP83514.1"/>
    </source>
</evidence>
<evidence type="ECO:0000256" key="7">
    <source>
        <dbReference type="ARBA" id="ARBA00023136"/>
    </source>
</evidence>
<keyword evidence="4" id="KW-1003">Cell membrane</keyword>
<comment type="subcellular location">
    <subcellularLocation>
        <location evidence="1">Cell membrane</location>
        <topology evidence="1">Multi-pass membrane protein</topology>
    </subcellularLocation>
</comment>
<gene>
    <name evidence="9" type="ORF">EKO23_18795</name>
</gene>
<sequence length="221" mass="21850">MDIRTRTRGAALDGAVALAPMLLAYAPFALVVGTAVARSGHPLAAWFGTSTIYGGAAHLAVLDVLAGGAGWLPAAAIGLLVNARLGAYAAAMAPQWRSAPLGLRVAAAVMLTDAPWALAQRRPGDRVFYLGAAATLFVGWPAMVTAGMLAGDRLAAAPVTGLLPALTLGAVVVGRLRTGPVALAAAAAAVTALATAEMPAGAALPVCAVVGTVAATLGRRS</sequence>
<feature type="transmembrane region" description="Helical" evidence="8">
    <location>
        <begin position="69"/>
        <end position="89"/>
    </location>
</feature>
<evidence type="ECO:0000256" key="8">
    <source>
        <dbReference type="SAM" id="Phobius"/>
    </source>
</evidence>
<name>A0A4Q4Z8Z1_9ACTN</name>
<dbReference type="RefSeq" id="WP_134719667.1">
    <property type="nucleotide sequence ID" value="NZ_SDKM01000032.1"/>
</dbReference>
<dbReference type="PANTHER" id="PTHR34979">
    <property type="entry name" value="INNER MEMBRANE PROTEIN YGAZ"/>
    <property type="match status" value="1"/>
</dbReference>
<evidence type="ECO:0000256" key="6">
    <source>
        <dbReference type="ARBA" id="ARBA00022989"/>
    </source>
</evidence>
<dbReference type="Proteomes" id="UP000295198">
    <property type="component" value="Unassembled WGS sequence"/>
</dbReference>
<keyword evidence="7 8" id="KW-0472">Membrane</keyword>
<feature type="transmembrane region" description="Helical" evidence="8">
    <location>
        <begin position="155"/>
        <end position="173"/>
    </location>
</feature>
<accession>A0A4Q4Z8Z1</accession>
<keyword evidence="10" id="KW-1185">Reference proteome</keyword>
<comment type="similarity">
    <text evidence="2">Belongs to the AzlC family.</text>
</comment>
<organism evidence="9 10">
    <name type="scientific">Nocardioides guangzhouensis</name>
    <dbReference type="NCBI Taxonomy" id="2497878"/>
    <lineage>
        <taxon>Bacteria</taxon>
        <taxon>Bacillati</taxon>
        <taxon>Actinomycetota</taxon>
        <taxon>Actinomycetes</taxon>
        <taxon>Propionibacteriales</taxon>
        <taxon>Nocardioidaceae</taxon>
        <taxon>Nocardioides</taxon>
    </lineage>
</organism>
<keyword evidence="6 8" id="KW-1133">Transmembrane helix</keyword>
<evidence type="ECO:0000256" key="3">
    <source>
        <dbReference type="ARBA" id="ARBA00022448"/>
    </source>
</evidence>
<dbReference type="OrthoDB" id="8908907at2"/>
<keyword evidence="5 8" id="KW-0812">Transmembrane</keyword>
<evidence type="ECO:0000313" key="10">
    <source>
        <dbReference type="Proteomes" id="UP000295198"/>
    </source>
</evidence>
<dbReference type="GO" id="GO:0005886">
    <property type="term" value="C:plasma membrane"/>
    <property type="evidence" value="ECO:0007669"/>
    <property type="project" value="UniProtKB-SubCell"/>
</dbReference>
<proteinExistence type="inferred from homology"/>
<dbReference type="PANTHER" id="PTHR34979:SF1">
    <property type="entry name" value="INNER MEMBRANE PROTEIN YGAZ"/>
    <property type="match status" value="1"/>
</dbReference>
<dbReference type="AlphaFoldDB" id="A0A4Q4Z8Z1"/>
<evidence type="ECO:0000256" key="5">
    <source>
        <dbReference type="ARBA" id="ARBA00022692"/>
    </source>
</evidence>
<dbReference type="GO" id="GO:1903785">
    <property type="term" value="P:L-valine transmembrane transport"/>
    <property type="evidence" value="ECO:0007669"/>
    <property type="project" value="TreeGrafter"/>
</dbReference>
<evidence type="ECO:0000256" key="2">
    <source>
        <dbReference type="ARBA" id="ARBA00010735"/>
    </source>
</evidence>
<protein>
    <submittedName>
        <fullName evidence="9">Branched-chain amino acid ABC transporter permease</fullName>
    </submittedName>
</protein>